<keyword evidence="5" id="KW-0812">Transmembrane</keyword>
<dbReference type="SMART" id="SM00283">
    <property type="entry name" value="MA"/>
    <property type="match status" value="1"/>
</dbReference>
<evidence type="ECO:0000313" key="8">
    <source>
        <dbReference type="EMBL" id="SKA68771.1"/>
    </source>
</evidence>
<dbReference type="GO" id="GO:0007165">
    <property type="term" value="P:signal transduction"/>
    <property type="evidence" value="ECO:0007669"/>
    <property type="project" value="UniProtKB-KW"/>
</dbReference>
<keyword evidence="5" id="KW-1133">Transmembrane helix</keyword>
<comment type="similarity">
    <text evidence="3">Belongs to the methyl-accepting chemotaxis (MCP) protein family.</text>
</comment>
<dbReference type="GO" id="GO:0006935">
    <property type="term" value="P:chemotaxis"/>
    <property type="evidence" value="ECO:0007669"/>
    <property type="project" value="InterPro"/>
</dbReference>
<dbReference type="Pfam" id="PF00015">
    <property type="entry name" value="MCPsignal"/>
    <property type="match status" value="1"/>
</dbReference>
<dbReference type="Gene3D" id="1.10.287.950">
    <property type="entry name" value="Methyl-accepting chemotaxis protein"/>
    <property type="match status" value="1"/>
</dbReference>
<sequence length="535" mass="58339">MSILDRFSIRSKLIFSYVLMIVATLFVSWSALGNMTKCHDVASFVHTTLNERYGRTRRTADYAAHIEDLFEQLTKGGNVAEIISDLQKSSKGMQDAADALQMARYPKEIGAVKAATKEYLNVLNNKIIPALNESRRSQALSFHTSAMMPQFIVIQNNIVKVNGYQIKAANNSVATINDTSGIYTVSAITIGVIVLAIIIIIYMPKIIISSIESIIDISNLLAAGKLNKVIETRRKDEFKPLMLALEKMRQSWLVSVENIQSVSTNINRNMSDITTSANVMNSTAKENQSQSLTVAAASEEMVSTTGDIAKNCEHATVTAADSARSTTVGISRVEETMSKLNQQVEKSKKDALLVQQLAETAQKIGAITLAIEDIASQTNLLALNAAIEAARAGEAGKGFAVVADEVRALSSRTSKSTQEITKMVMQVQSDAKVANDAMQQSVEVMDQISIETGQMHSVLNEVTEKVQEVNDQISQIATAAEQQTTATSEISTNMKGITDGSYRLAEQVELVDKNILATNSEVENLLKIVSQFEIR</sequence>
<dbReference type="PRINTS" id="PR00260">
    <property type="entry name" value="CHEMTRNSDUCR"/>
</dbReference>
<dbReference type="Proteomes" id="UP000242432">
    <property type="component" value="Unassembled WGS sequence"/>
</dbReference>
<dbReference type="GO" id="GO:0004888">
    <property type="term" value="F:transmembrane signaling receptor activity"/>
    <property type="evidence" value="ECO:0007669"/>
    <property type="project" value="InterPro"/>
</dbReference>
<feature type="domain" description="Methyl-accepting transducer" evidence="6">
    <location>
        <begin position="262"/>
        <end position="498"/>
    </location>
</feature>
<feature type="domain" description="HAMP" evidence="7">
    <location>
        <begin position="205"/>
        <end position="257"/>
    </location>
</feature>
<dbReference type="STRING" id="83771.SAMN02910357_01845"/>
<proteinExistence type="inferred from homology"/>
<dbReference type="FunFam" id="1.10.287.950:FF:000001">
    <property type="entry name" value="Methyl-accepting chemotaxis sensory transducer"/>
    <property type="match status" value="1"/>
</dbReference>
<accession>A0A1T4VWA3</accession>
<evidence type="ECO:0000259" key="6">
    <source>
        <dbReference type="PROSITE" id="PS50111"/>
    </source>
</evidence>
<gene>
    <name evidence="8" type="ORF">SAMN02745213_02082</name>
</gene>
<feature type="transmembrane region" description="Helical" evidence="5">
    <location>
        <begin position="12"/>
        <end position="32"/>
    </location>
</feature>
<protein>
    <submittedName>
        <fullName evidence="8">Methyl-accepting chemotaxis protein</fullName>
    </submittedName>
</protein>
<dbReference type="AlphaFoldDB" id="A0A1T4VWA3"/>
<dbReference type="PROSITE" id="PS50111">
    <property type="entry name" value="CHEMOTAXIS_TRANSDUC_2"/>
    <property type="match status" value="1"/>
</dbReference>
<dbReference type="PANTHER" id="PTHR32089">
    <property type="entry name" value="METHYL-ACCEPTING CHEMOTAXIS PROTEIN MCPB"/>
    <property type="match status" value="1"/>
</dbReference>
<evidence type="ECO:0000256" key="3">
    <source>
        <dbReference type="ARBA" id="ARBA00029447"/>
    </source>
</evidence>
<feature type="transmembrane region" description="Helical" evidence="5">
    <location>
        <begin position="181"/>
        <end position="203"/>
    </location>
</feature>
<evidence type="ECO:0000259" key="7">
    <source>
        <dbReference type="PROSITE" id="PS50885"/>
    </source>
</evidence>
<keyword evidence="2 4" id="KW-0807">Transducer</keyword>
<dbReference type="InterPro" id="IPR004090">
    <property type="entry name" value="Chemotax_Me-accpt_rcpt"/>
</dbReference>
<dbReference type="RefSeq" id="WP_078929403.1">
    <property type="nucleotide sequence ID" value="NZ_FUXX01000050.1"/>
</dbReference>
<dbReference type="PROSITE" id="PS50885">
    <property type="entry name" value="HAMP"/>
    <property type="match status" value="1"/>
</dbReference>
<organism evidence="8 9">
    <name type="scientific">Succinivibrio dextrinosolvens DSM 3072</name>
    <dbReference type="NCBI Taxonomy" id="1123324"/>
    <lineage>
        <taxon>Bacteria</taxon>
        <taxon>Pseudomonadati</taxon>
        <taxon>Pseudomonadota</taxon>
        <taxon>Gammaproteobacteria</taxon>
        <taxon>Aeromonadales</taxon>
        <taxon>Succinivibrionaceae</taxon>
        <taxon>Succinivibrio</taxon>
    </lineage>
</organism>
<evidence type="ECO:0000256" key="2">
    <source>
        <dbReference type="ARBA" id="ARBA00023224"/>
    </source>
</evidence>
<dbReference type="SUPFAM" id="SSF58104">
    <property type="entry name" value="Methyl-accepting chemotaxis protein (MCP) signaling domain"/>
    <property type="match status" value="1"/>
</dbReference>
<name>A0A1T4VWA3_9GAMM</name>
<comment type="subcellular location">
    <subcellularLocation>
        <location evidence="1">Membrane</location>
    </subcellularLocation>
</comment>
<dbReference type="InterPro" id="IPR004089">
    <property type="entry name" value="MCPsignal_dom"/>
</dbReference>
<dbReference type="GO" id="GO:0016020">
    <property type="term" value="C:membrane"/>
    <property type="evidence" value="ECO:0007669"/>
    <property type="project" value="UniProtKB-SubCell"/>
</dbReference>
<evidence type="ECO:0000256" key="1">
    <source>
        <dbReference type="ARBA" id="ARBA00004370"/>
    </source>
</evidence>
<keyword evidence="9" id="KW-1185">Reference proteome</keyword>
<dbReference type="PANTHER" id="PTHR32089:SF112">
    <property type="entry name" value="LYSOZYME-LIKE PROTEIN-RELATED"/>
    <property type="match status" value="1"/>
</dbReference>
<evidence type="ECO:0000256" key="4">
    <source>
        <dbReference type="PROSITE-ProRule" id="PRU00284"/>
    </source>
</evidence>
<evidence type="ECO:0000313" key="9">
    <source>
        <dbReference type="Proteomes" id="UP000242432"/>
    </source>
</evidence>
<keyword evidence="5" id="KW-0472">Membrane</keyword>
<reference evidence="9" key="1">
    <citation type="submission" date="2017-02" db="EMBL/GenBank/DDBJ databases">
        <authorList>
            <person name="Varghese N."/>
            <person name="Submissions S."/>
        </authorList>
    </citation>
    <scope>NUCLEOTIDE SEQUENCE [LARGE SCALE GENOMIC DNA]</scope>
    <source>
        <strain evidence="9">DSM 3072</strain>
    </source>
</reference>
<dbReference type="EMBL" id="FUXX01000050">
    <property type="protein sequence ID" value="SKA68771.1"/>
    <property type="molecule type" value="Genomic_DNA"/>
</dbReference>
<dbReference type="InterPro" id="IPR003660">
    <property type="entry name" value="HAMP_dom"/>
</dbReference>
<evidence type="ECO:0000256" key="5">
    <source>
        <dbReference type="SAM" id="Phobius"/>
    </source>
</evidence>